<comment type="caution">
    <text evidence="2">The sequence shown here is derived from an EMBL/GenBank/DDBJ whole genome shotgun (WGS) entry which is preliminary data.</text>
</comment>
<dbReference type="EMBL" id="BPLR01014252">
    <property type="protein sequence ID" value="GIY67529.1"/>
    <property type="molecule type" value="Genomic_DNA"/>
</dbReference>
<reference evidence="2 3" key="1">
    <citation type="submission" date="2021-06" db="EMBL/GenBank/DDBJ databases">
        <title>Caerostris extrusa draft genome.</title>
        <authorList>
            <person name="Kono N."/>
            <person name="Arakawa K."/>
        </authorList>
    </citation>
    <scope>NUCLEOTIDE SEQUENCE [LARGE SCALE GENOMIC DNA]</scope>
</reference>
<name>A0AAV4VCD5_CAEEX</name>
<evidence type="ECO:0000256" key="1">
    <source>
        <dbReference type="SAM" id="MobiDB-lite"/>
    </source>
</evidence>
<dbReference type="Proteomes" id="UP001054945">
    <property type="component" value="Unassembled WGS sequence"/>
</dbReference>
<feature type="compositionally biased region" description="Basic and acidic residues" evidence="1">
    <location>
        <begin position="66"/>
        <end position="77"/>
    </location>
</feature>
<evidence type="ECO:0000313" key="3">
    <source>
        <dbReference type="Proteomes" id="UP001054945"/>
    </source>
</evidence>
<organism evidence="2 3">
    <name type="scientific">Caerostris extrusa</name>
    <name type="common">Bark spider</name>
    <name type="synonym">Caerostris bankana</name>
    <dbReference type="NCBI Taxonomy" id="172846"/>
    <lineage>
        <taxon>Eukaryota</taxon>
        <taxon>Metazoa</taxon>
        <taxon>Ecdysozoa</taxon>
        <taxon>Arthropoda</taxon>
        <taxon>Chelicerata</taxon>
        <taxon>Arachnida</taxon>
        <taxon>Araneae</taxon>
        <taxon>Araneomorphae</taxon>
        <taxon>Entelegynae</taxon>
        <taxon>Araneoidea</taxon>
        <taxon>Araneidae</taxon>
        <taxon>Caerostris</taxon>
    </lineage>
</organism>
<sequence length="189" mass="21523">MGASRLGRVLFIDGLGLNSCQQVLITEVVARELEKKFPAQTYLDASNNPGNKTFASVVAKCDNKELAQNKPEPEAKNQKSRAPSKNRAKLIKKKRTSSCLSSPKKLQQLLQRQKQLYNQRLTSEYEHWHKKVKPIGNGGILVETDSEKDLDKLLEEFRKQDELTKDFVVNKPAARKTSLNMLQHMKGYR</sequence>
<gene>
    <name evidence="2" type="ORF">CEXT_526921</name>
</gene>
<keyword evidence="3" id="KW-1185">Reference proteome</keyword>
<feature type="compositionally biased region" description="Basic residues" evidence="1">
    <location>
        <begin position="78"/>
        <end position="96"/>
    </location>
</feature>
<evidence type="ECO:0000313" key="2">
    <source>
        <dbReference type="EMBL" id="GIY67529.1"/>
    </source>
</evidence>
<accession>A0AAV4VCD5</accession>
<dbReference type="AlphaFoldDB" id="A0AAV4VCD5"/>
<protein>
    <submittedName>
        <fullName evidence="2">Uncharacterized protein</fullName>
    </submittedName>
</protein>
<feature type="region of interest" description="Disordered" evidence="1">
    <location>
        <begin position="66"/>
        <end position="103"/>
    </location>
</feature>
<proteinExistence type="predicted"/>